<dbReference type="RefSeq" id="WP_111355129.1">
    <property type="nucleotide sequence ID" value="NZ_NHSK01000106.1"/>
</dbReference>
<keyword evidence="14" id="KW-1185">Reference proteome</keyword>
<evidence type="ECO:0000256" key="4">
    <source>
        <dbReference type="ARBA" id="ARBA00022475"/>
    </source>
</evidence>
<evidence type="ECO:0000259" key="12">
    <source>
        <dbReference type="PROSITE" id="PS50885"/>
    </source>
</evidence>
<evidence type="ECO:0000313" key="13">
    <source>
        <dbReference type="EMBL" id="RAI42195.1"/>
    </source>
</evidence>
<dbReference type="CDD" id="cd00082">
    <property type="entry name" value="HisKA"/>
    <property type="match status" value="1"/>
</dbReference>
<evidence type="ECO:0000256" key="1">
    <source>
        <dbReference type="ARBA" id="ARBA00000085"/>
    </source>
</evidence>
<dbReference type="Pfam" id="PF00512">
    <property type="entry name" value="HisKA"/>
    <property type="match status" value="1"/>
</dbReference>
<dbReference type="Pfam" id="PF02518">
    <property type="entry name" value="HATPase_c"/>
    <property type="match status" value="1"/>
</dbReference>
<dbReference type="SMART" id="SM00388">
    <property type="entry name" value="HisKA"/>
    <property type="match status" value="1"/>
</dbReference>
<name>A0A327KXE2_9BRAD</name>
<gene>
    <name evidence="13" type="ORF">CH338_00760</name>
</gene>
<dbReference type="SUPFAM" id="SSF55874">
    <property type="entry name" value="ATPase domain of HSP90 chaperone/DNA topoisomerase II/histidine kinase"/>
    <property type="match status" value="1"/>
</dbReference>
<keyword evidence="9" id="KW-0067">ATP-binding</keyword>
<keyword evidence="5" id="KW-0597">Phosphoprotein</keyword>
<keyword evidence="10" id="KW-0812">Transmembrane</keyword>
<organism evidence="13 14">
    <name type="scientific">Rhodoplanes elegans</name>
    <dbReference type="NCBI Taxonomy" id="29408"/>
    <lineage>
        <taxon>Bacteria</taxon>
        <taxon>Pseudomonadati</taxon>
        <taxon>Pseudomonadota</taxon>
        <taxon>Alphaproteobacteria</taxon>
        <taxon>Hyphomicrobiales</taxon>
        <taxon>Nitrobacteraceae</taxon>
        <taxon>Rhodoplanes</taxon>
    </lineage>
</organism>
<dbReference type="InterPro" id="IPR003661">
    <property type="entry name" value="HisK_dim/P_dom"/>
</dbReference>
<dbReference type="Gene3D" id="1.10.287.130">
    <property type="match status" value="1"/>
</dbReference>
<dbReference type="InterPro" id="IPR003660">
    <property type="entry name" value="HAMP_dom"/>
</dbReference>
<dbReference type="InterPro" id="IPR005467">
    <property type="entry name" value="His_kinase_dom"/>
</dbReference>
<dbReference type="InterPro" id="IPR036890">
    <property type="entry name" value="HATPase_C_sf"/>
</dbReference>
<dbReference type="InterPro" id="IPR003594">
    <property type="entry name" value="HATPase_dom"/>
</dbReference>
<dbReference type="PRINTS" id="PR00344">
    <property type="entry name" value="BCTRLSENSOR"/>
</dbReference>
<evidence type="ECO:0000256" key="5">
    <source>
        <dbReference type="ARBA" id="ARBA00022553"/>
    </source>
</evidence>
<dbReference type="GO" id="GO:0000155">
    <property type="term" value="F:phosphorelay sensor kinase activity"/>
    <property type="evidence" value="ECO:0007669"/>
    <property type="project" value="InterPro"/>
</dbReference>
<proteinExistence type="predicted"/>
<dbReference type="InterPro" id="IPR004358">
    <property type="entry name" value="Sig_transdc_His_kin-like_C"/>
</dbReference>
<comment type="catalytic activity">
    <reaction evidence="1">
        <text>ATP + protein L-histidine = ADP + protein N-phospho-L-histidine.</text>
        <dbReference type="EC" id="2.7.13.3"/>
    </reaction>
</comment>
<evidence type="ECO:0000259" key="11">
    <source>
        <dbReference type="PROSITE" id="PS50109"/>
    </source>
</evidence>
<feature type="domain" description="HAMP" evidence="12">
    <location>
        <begin position="194"/>
        <end position="247"/>
    </location>
</feature>
<keyword evidence="10" id="KW-1133">Transmembrane helix</keyword>
<dbReference type="OrthoDB" id="9809329at2"/>
<dbReference type="InterPro" id="IPR050980">
    <property type="entry name" value="2C_sensor_his_kinase"/>
</dbReference>
<dbReference type="EMBL" id="NPEU01000003">
    <property type="protein sequence ID" value="RAI42195.1"/>
    <property type="molecule type" value="Genomic_DNA"/>
</dbReference>
<protein>
    <recommendedName>
        <fullName evidence="3">histidine kinase</fullName>
        <ecNumber evidence="3">2.7.13.3</ecNumber>
    </recommendedName>
</protein>
<evidence type="ECO:0000256" key="2">
    <source>
        <dbReference type="ARBA" id="ARBA00004651"/>
    </source>
</evidence>
<evidence type="ECO:0000256" key="8">
    <source>
        <dbReference type="ARBA" id="ARBA00022777"/>
    </source>
</evidence>
<dbReference type="EC" id="2.7.13.3" evidence="3"/>
<keyword evidence="6" id="KW-0808">Transferase</keyword>
<dbReference type="SUPFAM" id="SSF47384">
    <property type="entry name" value="Homodimeric domain of signal transducing histidine kinase"/>
    <property type="match status" value="1"/>
</dbReference>
<keyword evidence="7" id="KW-0547">Nucleotide-binding</keyword>
<dbReference type="PANTHER" id="PTHR44936:SF10">
    <property type="entry name" value="SENSOR PROTEIN RSTB"/>
    <property type="match status" value="1"/>
</dbReference>
<dbReference type="InterPro" id="IPR036097">
    <property type="entry name" value="HisK_dim/P_sf"/>
</dbReference>
<dbReference type="GO" id="GO:0005524">
    <property type="term" value="F:ATP binding"/>
    <property type="evidence" value="ECO:0007669"/>
    <property type="project" value="UniProtKB-KW"/>
</dbReference>
<evidence type="ECO:0000256" key="10">
    <source>
        <dbReference type="SAM" id="Phobius"/>
    </source>
</evidence>
<dbReference type="GO" id="GO:0005886">
    <property type="term" value="C:plasma membrane"/>
    <property type="evidence" value="ECO:0007669"/>
    <property type="project" value="UniProtKB-SubCell"/>
</dbReference>
<dbReference type="SMART" id="SM00387">
    <property type="entry name" value="HATPase_c"/>
    <property type="match status" value="1"/>
</dbReference>
<feature type="transmembrane region" description="Helical" evidence="10">
    <location>
        <begin position="170"/>
        <end position="196"/>
    </location>
</feature>
<comment type="subcellular location">
    <subcellularLocation>
        <location evidence="2">Cell membrane</location>
        <topology evidence="2">Multi-pass membrane protein</topology>
    </subcellularLocation>
</comment>
<evidence type="ECO:0000256" key="7">
    <source>
        <dbReference type="ARBA" id="ARBA00022741"/>
    </source>
</evidence>
<evidence type="ECO:0000313" key="14">
    <source>
        <dbReference type="Proteomes" id="UP000248863"/>
    </source>
</evidence>
<dbReference type="PANTHER" id="PTHR44936">
    <property type="entry name" value="SENSOR PROTEIN CREC"/>
    <property type="match status" value="1"/>
</dbReference>
<reference evidence="13 14" key="1">
    <citation type="submission" date="2017-07" db="EMBL/GenBank/DDBJ databases">
        <title>Draft Genome Sequences of Select Purple Nonsulfur Bacteria.</title>
        <authorList>
            <person name="Lasarre B."/>
            <person name="Mckinlay J.B."/>
        </authorList>
    </citation>
    <scope>NUCLEOTIDE SEQUENCE [LARGE SCALE GENOMIC DNA]</scope>
    <source>
        <strain evidence="13 14">DSM 11907</strain>
    </source>
</reference>
<accession>A0A327KXE2</accession>
<dbReference type="PROSITE" id="PS50109">
    <property type="entry name" value="HIS_KIN"/>
    <property type="match status" value="1"/>
</dbReference>
<evidence type="ECO:0000256" key="6">
    <source>
        <dbReference type="ARBA" id="ARBA00022679"/>
    </source>
</evidence>
<feature type="transmembrane region" description="Helical" evidence="10">
    <location>
        <begin position="7"/>
        <end position="30"/>
    </location>
</feature>
<sequence length="454" mass="48428">MRRIRKSIALIAATLLSVVIVLILLCVVVLQRVLMGDDFSAAHYDAAAAVKAALDRDDRGMLVVDETSAKANTATPALPAIKSMFPDFWFVASDGRSMVRYGPVPDRILATLPHGDLGASFSEFAVKDDSSMRILRSAIVTTSPTGTILIDLGGATYSQWQMLTGTFQDMVMFVIPTAVMLVGTIVAGIIIVPILIARPVRRVAAAAEYIDGTREGARLPEASAPVELIPMVAAFNRALERIDATAAEQRRFLSSAAHELRTPLARARTRLEGLDDGALKSALVADVQTLSSIVTMLLQLARLSSSPVAYADIDLVKVAQRVAAEHAPAALKSGIEIEFSAPPTSIEITGSEQAIDIALSNVFRNALQHARRGQRVLAEVLAPATVRIIDHGPGIAIEDRSAVLEPYVRRRNDNDGTGLGLAIVAQVMALHNGRVVIDETPGGGTTVSLVFPPR</sequence>
<comment type="caution">
    <text evidence="13">The sequence shown here is derived from an EMBL/GenBank/DDBJ whole genome shotgun (WGS) entry which is preliminary data.</text>
</comment>
<keyword evidence="8" id="KW-0418">Kinase</keyword>
<keyword evidence="4" id="KW-1003">Cell membrane</keyword>
<dbReference type="PROSITE" id="PS50885">
    <property type="entry name" value="HAMP"/>
    <property type="match status" value="1"/>
</dbReference>
<dbReference type="Proteomes" id="UP000248863">
    <property type="component" value="Unassembled WGS sequence"/>
</dbReference>
<dbReference type="AlphaFoldDB" id="A0A327KXE2"/>
<keyword evidence="10" id="KW-0472">Membrane</keyword>
<dbReference type="Gene3D" id="3.30.565.10">
    <property type="entry name" value="Histidine kinase-like ATPase, C-terminal domain"/>
    <property type="match status" value="1"/>
</dbReference>
<feature type="domain" description="Histidine kinase" evidence="11">
    <location>
        <begin position="255"/>
        <end position="454"/>
    </location>
</feature>
<evidence type="ECO:0000256" key="9">
    <source>
        <dbReference type="ARBA" id="ARBA00022840"/>
    </source>
</evidence>
<evidence type="ECO:0000256" key="3">
    <source>
        <dbReference type="ARBA" id="ARBA00012438"/>
    </source>
</evidence>